<dbReference type="RefSeq" id="XP_075096056.1">
    <property type="nucleotide sequence ID" value="XM_075239955.1"/>
</dbReference>
<evidence type="ECO:0000313" key="2">
    <source>
        <dbReference type="RefSeq" id="XP_075096056.1"/>
    </source>
</evidence>
<gene>
    <name evidence="2" type="primary">LOC142174182</name>
</gene>
<dbReference type="Proteomes" id="UP000790787">
    <property type="component" value="Chromosome 20"/>
</dbReference>
<reference evidence="1" key="1">
    <citation type="journal article" date="2014" name="Nat. Commun.">
        <title>The tobacco genome sequence and its comparison with those of tomato and potato.</title>
        <authorList>
            <person name="Sierro N."/>
            <person name="Battey J.N."/>
            <person name="Ouadi S."/>
            <person name="Bakaher N."/>
            <person name="Bovet L."/>
            <person name="Willig A."/>
            <person name="Goepfert S."/>
            <person name="Peitsch M.C."/>
            <person name="Ivanov N.V."/>
        </authorList>
    </citation>
    <scope>NUCLEOTIDE SEQUENCE [LARGE SCALE GENOMIC DNA]</scope>
</reference>
<reference evidence="2" key="2">
    <citation type="submission" date="2025-08" db="UniProtKB">
        <authorList>
            <consortium name="RefSeq"/>
        </authorList>
    </citation>
    <scope>IDENTIFICATION</scope>
    <source>
        <tissue evidence="2">Leaf</tissue>
    </source>
</reference>
<protein>
    <submittedName>
        <fullName evidence="2">Uncharacterized protein LOC142174182</fullName>
    </submittedName>
</protein>
<proteinExistence type="predicted"/>
<evidence type="ECO:0000313" key="1">
    <source>
        <dbReference type="Proteomes" id="UP000790787"/>
    </source>
</evidence>
<accession>A0AC58TFR1</accession>
<keyword evidence="1" id="KW-1185">Reference proteome</keyword>
<name>A0AC58TFR1_TOBAC</name>
<organism evidence="1 2">
    <name type="scientific">Nicotiana tabacum</name>
    <name type="common">Common tobacco</name>
    <dbReference type="NCBI Taxonomy" id="4097"/>
    <lineage>
        <taxon>Eukaryota</taxon>
        <taxon>Viridiplantae</taxon>
        <taxon>Streptophyta</taxon>
        <taxon>Embryophyta</taxon>
        <taxon>Tracheophyta</taxon>
        <taxon>Spermatophyta</taxon>
        <taxon>Magnoliopsida</taxon>
        <taxon>eudicotyledons</taxon>
        <taxon>Gunneridae</taxon>
        <taxon>Pentapetalae</taxon>
        <taxon>asterids</taxon>
        <taxon>lamiids</taxon>
        <taxon>Solanales</taxon>
        <taxon>Solanaceae</taxon>
        <taxon>Nicotianoideae</taxon>
        <taxon>Nicotianeae</taxon>
        <taxon>Nicotiana</taxon>
    </lineage>
</organism>
<sequence>MITDIEAVTSAQETQGQRVQQESTVFEKNRILKQQMTKMCQAWARGQGQPRHKSHFATQQEQYYSSEYHSYLFDLPANIEKPARKMVQEKISQIVKSLEQRLKNIQGLAGQKSVAFKELCMFPDVHLPPGFKTPKFEKYDGHGDPIAHMKRYCNQLRGAGRNEELLMAYFRESLTRVASEWFLDQDTSRWYVWDDMAQAFVKQFQYNIDIAPDCNSLSNLKKKPSESFREYAIKWREQAAQVKPPMNDHELITVFLQAQEPDYFQNMMSTVDKSFSEAIKMGEMIENGLKTRKIISQAVFKIATQAVRVESDNFSDTNDKVKEIMMTSRSRRGPRRISRRYEQPPQVFHDSTEQYYPPQNPQYSVAPPQYVVQPPKHPRRRARASRNLQQPPQNF</sequence>